<proteinExistence type="predicted"/>
<comment type="caution">
    <text evidence="2">The sequence shown here is derived from an EMBL/GenBank/DDBJ whole genome shotgun (WGS) entry which is preliminary data.</text>
</comment>
<protein>
    <submittedName>
        <fullName evidence="2">Uncharacterized protein</fullName>
    </submittedName>
</protein>
<reference evidence="2 3" key="1">
    <citation type="submission" date="2020-04" db="EMBL/GenBank/DDBJ databases">
        <authorList>
            <person name="Laetsch R D."/>
            <person name="Stevens L."/>
            <person name="Kumar S."/>
            <person name="Blaxter L. M."/>
        </authorList>
    </citation>
    <scope>NUCLEOTIDE SEQUENCE [LARGE SCALE GENOMIC DNA]</scope>
</reference>
<dbReference type="Proteomes" id="UP000494206">
    <property type="component" value="Unassembled WGS sequence"/>
</dbReference>
<sequence>MQSRFAVNILVVFLAILCLNFHVEASPRQQMRYSNGLPAYAPHALYRFYQSRQFAPLPLQKRNNAEVVNHILKNFGTLDRLGDVGRK</sequence>
<evidence type="ECO:0000256" key="1">
    <source>
        <dbReference type="SAM" id="SignalP"/>
    </source>
</evidence>
<accession>A0A8S1EIX0</accession>
<keyword evidence="3" id="KW-1185">Reference proteome</keyword>
<dbReference type="AlphaFoldDB" id="A0A8S1EIX0"/>
<organism evidence="2 3">
    <name type="scientific">Caenorhabditis bovis</name>
    <dbReference type="NCBI Taxonomy" id="2654633"/>
    <lineage>
        <taxon>Eukaryota</taxon>
        <taxon>Metazoa</taxon>
        <taxon>Ecdysozoa</taxon>
        <taxon>Nematoda</taxon>
        <taxon>Chromadorea</taxon>
        <taxon>Rhabditida</taxon>
        <taxon>Rhabditina</taxon>
        <taxon>Rhabditomorpha</taxon>
        <taxon>Rhabditoidea</taxon>
        <taxon>Rhabditidae</taxon>
        <taxon>Peloderinae</taxon>
        <taxon>Caenorhabditis</taxon>
    </lineage>
</organism>
<name>A0A8S1EIX0_9PELO</name>
<evidence type="ECO:0000313" key="3">
    <source>
        <dbReference type="Proteomes" id="UP000494206"/>
    </source>
</evidence>
<feature type="signal peptide" evidence="1">
    <location>
        <begin position="1"/>
        <end position="25"/>
    </location>
</feature>
<gene>
    <name evidence="2" type="ORF">CBOVIS_LOCUS3807</name>
</gene>
<feature type="chain" id="PRO_5035869717" evidence="1">
    <location>
        <begin position="26"/>
        <end position="87"/>
    </location>
</feature>
<dbReference type="OrthoDB" id="5862353at2759"/>
<keyword evidence="1" id="KW-0732">Signal</keyword>
<evidence type="ECO:0000313" key="2">
    <source>
        <dbReference type="EMBL" id="CAB3400995.1"/>
    </source>
</evidence>
<dbReference type="EMBL" id="CADEPM010000002">
    <property type="protein sequence ID" value="CAB3400995.1"/>
    <property type="molecule type" value="Genomic_DNA"/>
</dbReference>